<sequence>MSAQPDPAFRILAFSTDSDAEAQLRAELQSRVEAASFPAQVVAEKGVVTASVDLIIGLSAADVDRAARFLPEGATVAFTAADLADALSPTAGIDQRWLVTDVRPVTGGEPPTVQKLKDAVARARRNAPVPGGEGLGERDLGETLDRAIDGLSR</sequence>
<reference evidence="1 2" key="1">
    <citation type="submission" date="2017-10" db="EMBL/GenBank/DDBJ databases">
        <title>Sequencing the genomes of 1000 actinobacteria strains.</title>
        <authorList>
            <person name="Klenk H.-P."/>
        </authorList>
    </citation>
    <scope>NUCLEOTIDE SEQUENCE [LARGE SCALE GENOMIC DNA]</scope>
    <source>
        <strain evidence="1 2">DSM 21798</strain>
    </source>
</reference>
<protein>
    <submittedName>
        <fullName evidence="1">Uncharacterized protein</fullName>
    </submittedName>
</protein>
<proteinExistence type="predicted"/>
<dbReference type="AlphaFoldDB" id="A0A2A9DVS3"/>
<name>A0A2A9DVS3_9MICO</name>
<comment type="caution">
    <text evidence="1">The sequence shown here is derived from an EMBL/GenBank/DDBJ whole genome shotgun (WGS) entry which is preliminary data.</text>
</comment>
<keyword evidence="2" id="KW-1185">Reference proteome</keyword>
<dbReference type="RefSeq" id="WP_098407109.1">
    <property type="nucleotide sequence ID" value="NZ_PDJE01000001.1"/>
</dbReference>
<dbReference type="EMBL" id="PDJE01000001">
    <property type="protein sequence ID" value="PFG30684.1"/>
    <property type="molecule type" value="Genomic_DNA"/>
</dbReference>
<dbReference type="Proteomes" id="UP000221369">
    <property type="component" value="Unassembled WGS sequence"/>
</dbReference>
<evidence type="ECO:0000313" key="1">
    <source>
        <dbReference type="EMBL" id="PFG30684.1"/>
    </source>
</evidence>
<organism evidence="1 2">
    <name type="scientific">Paramicrobacterium agarici</name>
    <dbReference type="NCBI Taxonomy" id="630514"/>
    <lineage>
        <taxon>Bacteria</taxon>
        <taxon>Bacillati</taxon>
        <taxon>Actinomycetota</taxon>
        <taxon>Actinomycetes</taxon>
        <taxon>Micrococcales</taxon>
        <taxon>Microbacteriaceae</taxon>
        <taxon>Paramicrobacterium</taxon>
    </lineage>
</organism>
<evidence type="ECO:0000313" key="2">
    <source>
        <dbReference type="Proteomes" id="UP000221369"/>
    </source>
</evidence>
<accession>A0A2A9DVS3</accession>
<gene>
    <name evidence="1" type="ORF">ATJ78_1619</name>
</gene>